<protein>
    <submittedName>
        <fullName evidence="3">Uncharacterized protein</fullName>
    </submittedName>
</protein>
<comment type="caution">
    <text evidence="3">The sequence shown here is derived from an EMBL/GenBank/DDBJ whole genome shotgun (WGS) entry which is preliminary data.</text>
</comment>
<feature type="compositionally biased region" description="Low complexity" evidence="1">
    <location>
        <begin position="17"/>
        <end position="31"/>
    </location>
</feature>
<keyword evidence="4" id="KW-1185">Reference proteome</keyword>
<evidence type="ECO:0000256" key="2">
    <source>
        <dbReference type="SAM" id="SignalP"/>
    </source>
</evidence>
<organism evidence="3 4">
    <name type="scientific">Hymenobacter wooponensis</name>
    <dbReference type="NCBI Taxonomy" id="1525360"/>
    <lineage>
        <taxon>Bacteria</taxon>
        <taxon>Pseudomonadati</taxon>
        <taxon>Bacteroidota</taxon>
        <taxon>Cytophagia</taxon>
        <taxon>Cytophagales</taxon>
        <taxon>Hymenobacteraceae</taxon>
        <taxon>Hymenobacter</taxon>
    </lineage>
</organism>
<dbReference type="Proteomes" id="UP000298284">
    <property type="component" value="Unassembled WGS sequence"/>
</dbReference>
<sequence length="102" mass="10402">MKTLLPLALLLSAALSGHAQTAPTQSTTTPPVSGTKNAASTTDQTPTPAQPTPSSTPAVSGTKNVGSTRADAPMSQQAPQMVKERPNSKNKASRKPASRPTP</sequence>
<dbReference type="RefSeq" id="WP_135532523.1">
    <property type="nucleotide sequence ID" value="NZ_SRKZ01000007.1"/>
</dbReference>
<dbReference type="AlphaFoldDB" id="A0A4Z0MEE8"/>
<evidence type="ECO:0000313" key="3">
    <source>
        <dbReference type="EMBL" id="TGD77849.1"/>
    </source>
</evidence>
<feature type="compositionally biased region" description="Low complexity" evidence="1">
    <location>
        <begin position="38"/>
        <end position="58"/>
    </location>
</feature>
<feature type="chain" id="PRO_5021299661" evidence="2">
    <location>
        <begin position="22"/>
        <end position="102"/>
    </location>
</feature>
<accession>A0A4Z0MEE8</accession>
<feature type="compositionally biased region" description="Basic residues" evidence="1">
    <location>
        <begin position="91"/>
        <end position="102"/>
    </location>
</feature>
<dbReference type="EMBL" id="SRKZ01000007">
    <property type="protein sequence ID" value="TGD77849.1"/>
    <property type="molecule type" value="Genomic_DNA"/>
</dbReference>
<feature type="region of interest" description="Disordered" evidence="1">
    <location>
        <begin position="17"/>
        <end position="102"/>
    </location>
</feature>
<evidence type="ECO:0000313" key="4">
    <source>
        <dbReference type="Proteomes" id="UP000298284"/>
    </source>
</evidence>
<evidence type="ECO:0000256" key="1">
    <source>
        <dbReference type="SAM" id="MobiDB-lite"/>
    </source>
</evidence>
<proteinExistence type="predicted"/>
<keyword evidence="2" id="KW-0732">Signal</keyword>
<name>A0A4Z0MEE8_9BACT</name>
<reference evidence="3 4" key="1">
    <citation type="submission" date="2019-04" db="EMBL/GenBank/DDBJ databases">
        <authorList>
            <person name="Feng G."/>
            <person name="Zhang J."/>
            <person name="Zhu H."/>
        </authorList>
    </citation>
    <scope>NUCLEOTIDE SEQUENCE [LARGE SCALE GENOMIC DNA]</scope>
    <source>
        <strain evidence="3 4">JCM 19491</strain>
    </source>
</reference>
<gene>
    <name evidence="3" type="ORF">EU557_21375</name>
</gene>
<feature type="signal peptide" evidence="2">
    <location>
        <begin position="1"/>
        <end position="21"/>
    </location>
</feature>